<dbReference type="InterPro" id="IPR001128">
    <property type="entry name" value="Cyt_P450"/>
</dbReference>
<dbReference type="InterPro" id="IPR051103">
    <property type="entry name" value="Plant_metabolite_P450s"/>
</dbReference>
<name>A0A1E5VMS3_9POAL</name>
<evidence type="ECO:0000256" key="1">
    <source>
        <dbReference type="ARBA" id="ARBA00004167"/>
    </source>
</evidence>
<evidence type="ECO:0000313" key="9">
    <source>
        <dbReference type="EMBL" id="OEL26425.1"/>
    </source>
</evidence>
<dbReference type="GO" id="GO:0016709">
    <property type="term" value="F:oxidoreductase activity, acting on paired donors, with incorporation or reduction of molecular oxygen, NAD(P)H as one donor, and incorporation of one atom of oxygen"/>
    <property type="evidence" value="ECO:0007669"/>
    <property type="project" value="TreeGrafter"/>
</dbReference>
<dbReference type="EMBL" id="LWDX02034654">
    <property type="protein sequence ID" value="OEL26425.1"/>
    <property type="molecule type" value="Genomic_DNA"/>
</dbReference>
<evidence type="ECO:0000313" key="10">
    <source>
        <dbReference type="Proteomes" id="UP000095767"/>
    </source>
</evidence>
<dbReference type="PANTHER" id="PTHR24298">
    <property type="entry name" value="FLAVONOID 3'-MONOOXYGENASE-RELATED"/>
    <property type="match status" value="1"/>
</dbReference>
<reference evidence="9 10" key="1">
    <citation type="submission" date="2016-09" db="EMBL/GenBank/DDBJ databases">
        <title>The draft genome of Dichanthelium oligosanthes: A C3 panicoid grass species.</title>
        <authorList>
            <person name="Studer A.J."/>
            <person name="Schnable J.C."/>
            <person name="Brutnell T.P."/>
        </authorList>
    </citation>
    <scope>NUCLEOTIDE SEQUENCE [LARGE SCALE GENOMIC DNA]</scope>
    <source>
        <strain evidence="10">cv. Kellogg 1175</strain>
        <tissue evidence="9">Leaf</tissue>
    </source>
</reference>
<keyword evidence="6 7" id="KW-0349">Heme</keyword>
<evidence type="ECO:0000256" key="3">
    <source>
        <dbReference type="ARBA" id="ARBA00022723"/>
    </source>
</evidence>
<feature type="compositionally biased region" description="Basic and acidic residues" evidence="8">
    <location>
        <begin position="198"/>
        <end position="210"/>
    </location>
</feature>
<sequence length="426" mass="46130">MHTITSAAYGPLWRVLRRNLAAKVLHPSCLCRHAAARRRAVSGLVAGITRQMRGEGVVVIEGLLHRAMFHVLVSMCFGDDGLDDAVVASVTALQREFLTSVVGFQVFGAWPAVTKLLFWRRLKRMLSIRRRQEELLAPLIRACRERRDAAGDNFAEDCYADSLLGLKIPAEDGGGRNLTESEMVCLCSEFLASGTDSTYRRRDAMDHGEPRGAAGDPSKAPGRDTPGHRCRSGGHRGGAPAADALPQGRSAGGAPAAPAGPLHMLPHAATGEEGGATTLEGFSVPRQASVNFTLAGMALDEAVWPDAKRFRPERFLPGGEGEDVDLTGSKEIKMMPFGAGRRVCPGIGLPLLHLEYFVLSLVRELEWKEVPGEPVELTERLQMSLVMKAAAPCHGRPVDAQVTHAHSCTCTRDMQLVEYLDLLIMS</sequence>
<dbReference type="PANTHER" id="PTHR24298:SF851">
    <property type="entry name" value="CYTOCHROME P450 FAMILY 87 SUBFAMILY A POLYPEPTIDE 6"/>
    <property type="match status" value="1"/>
</dbReference>
<evidence type="ECO:0000256" key="7">
    <source>
        <dbReference type="RuleBase" id="RU000461"/>
    </source>
</evidence>
<comment type="similarity">
    <text evidence="7">Belongs to the cytochrome P450 family.</text>
</comment>
<accession>A0A1E5VMS3</accession>
<dbReference type="GO" id="GO:0005506">
    <property type="term" value="F:iron ion binding"/>
    <property type="evidence" value="ECO:0007669"/>
    <property type="project" value="InterPro"/>
</dbReference>
<evidence type="ECO:0000256" key="2">
    <source>
        <dbReference type="ARBA" id="ARBA00022692"/>
    </source>
</evidence>
<dbReference type="SUPFAM" id="SSF48264">
    <property type="entry name" value="Cytochrome P450"/>
    <property type="match status" value="2"/>
</dbReference>
<feature type="binding site" description="axial binding residue" evidence="6">
    <location>
        <position position="344"/>
    </location>
    <ligand>
        <name>heme</name>
        <dbReference type="ChEBI" id="CHEBI:30413"/>
    </ligand>
    <ligandPart>
        <name>Fe</name>
        <dbReference type="ChEBI" id="CHEBI:18248"/>
    </ligandPart>
</feature>
<evidence type="ECO:0000256" key="8">
    <source>
        <dbReference type="SAM" id="MobiDB-lite"/>
    </source>
</evidence>
<keyword evidence="3 6" id="KW-0479">Metal-binding</keyword>
<comment type="caution">
    <text evidence="9">The sequence shown here is derived from an EMBL/GenBank/DDBJ whole genome shotgun (WGS) entry which is preliminary data.</text>
</comment>
<dbReference type="InterPro" id="IPR002401">
    <property type="entry name" value="Cyt_P450_E_grp-I"/>
</dbReference>
<evidence type="ECO:0000256" key="4">
    <source>
        <dbReference type="ARBA" id="ARBA00022989"/>
    </source>
</evidence>
<keyword evidence="5" id="KW-0472">Membrane</keyword>
<dbReference type="InterPro" id="IPR017972">
    <property type="entry name" value="Cyt_P450_CS"/>
</dbReference>
<dbReference type="GO" id="GO:0020037">
    <property type="term" value="F:heme binding"/>
    <property type="evidence" value="ECO:0007669"/>
    <property type="project" value="InterPro"/>
</dbReference>
<dbReference type="Gene3D" id="1.10.630.10">
    <property type="entry name" value="Cytochrome P450"/>
    <property type="match status" value="2"/>
</dbReference>
<keyword evidence="6 7" id="KW-0408">Iron</keyword>
<feature type="region of interest" description="Disordered" evidence="8">
    <location>
        <begin position="198"/>
        <end position="277"/>
    </location>
</feature>
<dbReference type="Proteomes" id="UP000095767">
    <property type="component" value="Unassembled WGS sequence"/>
</dbReference>
<dbReference type="STRING" id="888268.A0A1E5VMS3"/>
<keyword evidence="7" id="KW-0503">Monooxygenase</keyword>
<dbReference type="GO" id="GO:0016020">
    <property type="term" value="C:membrane"/>
    <property type="evidence" value="ECO:0007669"/>
    <property type="project" value="UniProtKB-SubCell"/>
</dbReference>
<gene>
    <name evidence="9" type="ORF">BAE44_0012566</name>
</gene>
<dbReference type="PRINTS" id="PR00463">
    <property type="entry name" value="EP450I"/>
</dbReference>
<evidence type="ECO:0000256" key="5">
    <source>
        <dbReference type="ARBA" id="ARBA00023136"/>
    </source>
</evidence>
<comment type="subcellular location">
    <subcellularLocation>
        <location evidence="1">Membrane</location>
        <topology evidence="1">Single-pass membrane protein</topology>
    </subcellularLocation>
</comment>
<keyword evidence="10" id="KW-1185">Reference proteome</keyword>
<comment type="cofactor">
    <cofactor evidence="6">
        <name>heme</name>
        <dbReference type="ChEBI" id="CHEBI:30413"/>
    </cofactor>
</comment>
<proteinExistence type="inferred from homology"/>
<keyword evidence="2" id="KW-0812">Transmembrane</keyword>
<organism evidence="9 10">
    <name type="scientific">Dichanthelium oligosanthes</name>
    <dbReference type="NCBI Taxonomy" id="888268"/>
    <lineage>
        <taxon>Eukaryota</taxon>
        <taxon>Viridiplantae</taxon>
        <taxon>Streptophyta</taxon>
        <taxon>Embryophyta</taxon>
        <taxon>Tracheophyta</taxon>
        <taxon>Spermatophyta</taxon>
        <taxon>Magnoliopsida</taxon>
        <taxon>Liliopsida</taxon>
        <taxon>Poales</taxon>
        <taxon>Poaceae</taxon>
        <taxon>PACMAD clade</taxon>
        <taxon>Panicoideae</taxon>
        <taxon>Panicodae</taxon>
        <taxon>Paniceae</taxon>
        <taxon>Dichantheliinae</taxon>
        <taxon>Dichanthelium</taxon>
    </lineage>
</organism>
<dbReference type="OrthoDB" id="3945418at2759"/>
<dbReference type="PROSITE" id="PS00086">
    <property type="entry name" value="CYTOCHROME_P450"/>
    <property type="match status" value="1"/>
</dbReference>
<dbReference type="AlphaFoldDB" id="A0A1E5VMS3"/>
<dbReference type="InterPro" id="IPR036396">
    <property type="entry name" value="Cyt_P450_sf"/>
</dbReference>
<feature type="compositionally biased region" description="Low complexity" evidence="8">
    <location>
        <begin position="252"/>
        <end position="277"/>
    </location>
</feature>
<protein>
    <submittedName>
        <fullName evidence="9">Cytochrome P450 89A2</fullName>
    </submittedName>
</protein>
<keyword evidence="4" id="KW-1133">Transmembrane helix</keyword>
<dbReference type="Pfam" id="PF00067">
    <property type="entry name" value="p450"/>
    <property type="match status" value="2"/>
</dbReference>
<evidence type="ECO:0000256" key="6">
    <source>
        <dbReference type="PIRSR" id="PIRSR602401-1"/>
    </source>
</evidence>
<keyword evidence="7" id="KW-0560">Oxidoreductase</keyword>